<dbReference type="AlphaFoldDB" id="A0A091B4V2"/>
<dbReference type="Proteomes" id="UP000029393">
    <property type="component" value="Unassembled WGS sequence"/>
</dbReference>
<dbReference type="Pfam" id="PF00583">
    <property type="entry name" value="Acetyltransf_1"/>
    <property type="match status" value="1"/>
</dbReference>
<keyword evidence="2" id="KW-0012">Acyltransferase</keyword>
<organism evidence="4 5">
    <name type="scientific">Arenimonas metalli CF5-1</name>
    <dbReference type="NCBI Taxonomy" id="1384056"/>
    <lineage>
        <taxon>Bacteria</taxon>
        <taxon>Pseudomonadati</taxon>
        <taxon>Pseudomonadota</taxon>
        <taxon>Gammaproteobacteria</taxon>
        <taxon>Lysobacterales</taxon>
        <taxon>Lysobacteraceae</taxon>
        <taxon>Arenimonas</taxon>
    </lineage>
</organism>
<dbReference type="NCBIfam" id="TIGR01575">
    <property type="entry name" value="rimI"/>
    <property type="match status" value="1"/>
</dbReference>
<keyword evidence="1" id="KW-0808">Transferase</keyword>
<gene>
    <name evidence="4" type="ORF">N787_09575</name>
</gene>
<reference evidence="4 5" key="1">
    <citation type="submission" date="2013-09" db="EMBL/GenBank/DDBJ databases">
        <title>Genome sequencing of Arenimonas metalli.</title>
        <authorList>
            <person name="Chen F."/>
            <person name="Wang G."/>
        </authorList>
    </citation>
    <scope>NUCLEOTIDE SEQUENCE [LARGE SCALE GENOMIC DNA]</scope>
    <source>
        <strain evidence="4 5">CF5-1</strain>
    </source>
</reference>
<dbReference type="PANTHER" id="PTHR43877">
    <property type="entry name" value="AMINOALKYLPHOSPHONATE N-ACETYLTRANSFERASE-RELATED-RELATED"/>
    <property type="match status" value="1"/>
</dbReference>
<protein>
    <recommendedName>
        <fullName evidence="3">N-acetyltransferase domain-containing protein</fullName>
    </recommendedName>
</protein>
<dbReference type="SUPFAM" id="SSF55729">
    <property type="entry name" value="Acyl-CoA N-acyltransferases (Nat)"/>
    <property type="match status" value="1"/>
</dbReference>
<dbReference type="InterPro" id="IPR000182">
    <property type="entry name" value="GNAT_dom"/>
</dbReference>
<dbReference type="InterPro" id="IPR016181">
    <property type="entry name" value="Acyl_CoA_acyltransferase"/>
</dbReference>
<dbReference type="GO" id="GO:0008080">
    <property type="term" value="F:N-acetyltransferase activity"/>
    <property type="evidence" value="ECO:0007669"/>
    <property type="project" value="InterPro"/>
</dbReference>
<evidence type="ECO:0000313" key="4">
    <source>
        <dbReference type="EMBL" id="KFN46756.1"/>
    </source>
</evidence>
<name>A0A091B4V2_9GAMM</name>
<dbReference type="OrthoDB" id="27442at2"/>
<evidence type="ECO:0000259" key="3">
    <source>
        <dbReference type="PROSITE" id="PS51186"/>
    </source>
</evidence>
<dbReference type="RefSeq" id="WP_052575189.1">
    <property type="nucleotide sequence ID" value="NZ_AVCK01000013.1"/>
</dbReference>
<dbReference type="STRING" id="1384056.N787_09575"/>
<evidence type="ECO:0000256" key="1">
    <source>
        <dbReference type="ARBA" id="ARBA00022679"/>
    </source>
</evidence>
<dbReference type="PATRIC" id="fig|1384056.3.peg.1144"/>
<comment type="caution">
    <text evidence="4">The sequence shown here is derived from an EMBL/GenBank/DDBJ whole genome shotgun (WGS) entry which is preliminary data.</text>
</comment>
<dbReference type="CDD" id="cd04301">
    <property type="entry name" value="NAT_SF"/>
    <property type="match status" value="1"/>
</dbReference>
<keyword evidence="5" id="KW-1185">Reference proteome</keyword>
<evidence type="ECO:0000256" key="2">
    <source>
        <dbReference type="ARBA" id="ARBA00023315"/>
    </source>
</evidence>
<dbReference type="EMBL" id="AVCK01000013">
    <property type="protein sequence ID" value="KFN46756.1"/>
    <property type="molecule type" value="Genomic_DNA"/>
</dbReference>
<evidence type="ECO:0000313" key="5">
    <source>
        <dbReference type="Proteomes" id="UP000029393"/>
    </source>
</evidence>
<dbReference type="PROSITE" id="PS51186">
    <property type="entry name" value="GNAT"/>
    <property type="match status" value="1"/>
</dbReference>
<sequence>MPPSVRLRTARAADLPALLALEQTFPGDRMSARQFRHHLASPRARWRVADAGGTLLGYALVLLRRDSTRARLYSIAVDPAARGQGLGRRLLAAAEKDAAQAGCTAMSLEVRQDNPTANALYQSAGYRRLAALPAYYEDGAPGWRYLKRATPNEPGSFAGSGK</sequence>
<dbReference type="InterPro" id="IPR006464">
    <property type="entry name" value="AcTrfase_RimI/Ard1"/>
</dbReference>
<dbReference type="InterPro" id="IPR050832">
    <property type="entry name" value="Bact_Acetyltransf"/>
</dbReference>
<feature type="domain" description="N-acetyltransferase" evidence="3">
    <location>
        <begin position="5"/>
        <end position="150"/>
    </location>
</feature>
<dbReference type="Gene3D" id="3.40.630.30">
    <property type="match status" value="1"/>
</dbReference>
<proteinExistence type="predicted"/>
<dbReference type="eggNOG" id="COG0456">
    <property type="taxonomic scope" value="Bacteria"/>
</dbReference>
<accession>A0A091B4V2</accession>